<dbReference type="AlphaFoldDB" id="M2PPH8"/>
<evidence type="ECO:0000313" key="3">
    <source>
        <dbReference type="Proteomes" id="UP000011758"/>
    </source>
</evidence>
<keyword evidence="3" id="KW-1185">Reference proteome</keyword>
<dbReference type="PANTHER" id="PTHR30514:SF1">
    <property type="entry name" value="HTH-TYPE TRANSCRIPTIONAL REGULATOR HEXR-RELATED"/>
    <property type="match status" value="1"/>
</dbReference>
<dbReference type="GO" id="GO:0003700">
    <property type="term" value="F:DNA-binding transcription factor activity"/>
    <property type="evidence" value="ECO:0007669"/>
    <property type="project" value="InterPro"/>
</dbReference>
<dbReference type="SUPFAM" id="SSF53697">
    <property type="entry name" value="SIS domain"/>
    <property type="match status" value="1"/>
</dbReference>
<dbReference type="OrthoDB" id="9762536at2"/>
<dbReference type="PANTHER" id="PTHR30514">
    <property type="entry name" value="GLUCOKINASE"/>
    <property type="match status" value="1"/>
</dbReference>
<organism evidence="2 3">
    <name type="scientific">Eggerthia catenaformis OT 569 = DSM 20559</name>
    <dbReference type="NCBI Taxonomy" id="999415"/>
    <lineage>
        <taxon>Bacteria</taxon>
        <taxon>Bacillati</taxon>
        <taxon>Bacillota</taxon>
        <taxon>Erysipelotrichia</taxon>
        <taxon>Erysipelotrichales</taxon>
        <taxon>Coprobacillaceae</taxon>
        <taxon>Eggerthia</taxon>
    </lineage>
</organism>
<dbReference type="Pfam" id="PF01418">
    <property type="entry name" value="HTH_6"/>
    <property type="match status" value="1"/>
</dbReference>
<feature type="domain" description="HTH rpiR-type" evidence="1">
    <location>
        <begin position="1"/>
        <end position="70"/>
    </location>
</feature>
<dbReference type="InterPro" id="IPR009057">
    <property type="entry name" value="Homeodomain-like_sf"/>
</dbReference>
<dbReference type="InterPro" id="IPR047640">
    <property type="entry name" value="RpiR-like"/>
</dbReference>
<dbReference type="InterPro" id="IPR036388">
    <property type="entry name" value="WH-like_DNA-bd_sf"/>
</dbReference>
<name>M2PPH8_9FIRM</name>
<dbReference type="SUPFAM" id="SSF46689">
    <property type="entry name" value="Homeodomain-like"/>
    <property type="match status" value="1"/>
</dbReference>
<accession>M2PPH8</accession>
<evidence type="ECO:0000313" key="2">
    <source>
        <dbReference type="EMBL" id="EMD17469.1"/>
    </source>
</evidence>
<protein>
    <recommendedName>
        <fullName evidence="1">HTH rpiR-type domain-containing protein</fullName>
    </recommendedName>
</protein>
<dbReference type="eggNOG" id="COG1737">
    <property type="taxonomic scope" value="Bacteria"/>
</dbReference>
<dbReference type="InterPro" id="IPR000281">
    <property type="entry name" value="HTH_RpiR"/>
</dbReference>
<dbReference type="EMBL" id="AGEJ01000005">
    <property type="protein sequence ID" value="EMD17469.1"/>
    <property type="molecule type" value="Genomic_DNA"/>
</dbReference>
<dbReference type="STRING" id="999415.HMPREF9943_00256"/>
<dbReference type="RefSeq" id="WP_004801307.1">
    <property type="nucleotide sequence ID" value="NZ_KB446646.1"/>
</dbReference>
<dbReference type="GO" id="GO:0003677">
    <property type="term" value="F:DNA binding"/>
    <property type="evidence" value="ECO:0007669"/>
    <property type="project" value="InterPro"/>
</dbReference>
<proteinExistence type="predicted"/>
<dbReference type="InterPro" id="IPR046348">
    <property type="entry name" value="SIS_dom_sf"/>
</dbReference>
<dbReference type="GO" id="GO:0097367">
    <property type="term" value="F:carbohydrate derivative binding"/>
    <property type="evidence" value="ECO:0007669"/>
    <property type="project" value="InterPro"/>
</dbReference>
<gene>
    <name evidence="2" type="ORF">HMPREF9943_00256</name>
</gene>
<dbReference type="Gene3D" id="1.10.10.10">
    <property type="entry name" value="Winged helix-like DNA-binding domain superfamily/Winged helix DNA-binding domain"/>
    <property type="match status" value="1"/>
</dbReference>
<dbReference type="BioCyc" id="ECAT999415-HMP:GTTI-266-MONOMER"/>
<comment type="caution">
    <text evidence="2">The sequence shown here is derived from an EMBL/GenBank/DDBJ whole genome shotgun (WGS) entry which is preliminary data.</text>
</comment>
<dbReference type="Proteomes" id="UP000011758">
    <property type="component" value="Unassembled WGS sequence"/>
</dbReference>
<evidence type="ECO:0000259" key="1">
    <source>
        <dbReference type="PROSITE" id="PS51071"/>
    </source>
</evidence>
<reference evidence="2 3" key="1">
    <citation type="submission" date="2013-02" db="EMBL/GenBank/DDBJ databases">
        <title>The Genome Sequence of Lactobacillus catenaformis F0143.</title>
        <authorList>
            <consortium name="The Broad Institute Genome Sequencing Platform"/>
            <person name="Earl A."/>
            <person name="Ward D."/>
            <person name="Feldgarden M."/>
            <person name="Gevers D."/>
            <person name="Izard J."/>
            <person name="Blanton J.M."/>
            <person name="Mathney J."/>
            <person name="Dewhirst F.E."/>
            <person name="Young S.K."/>
            <person name="Zeng Q."/>
            <person name="Gargeya S."/>
            <person name="Fitzgerald M."/>
            <person name="Haas B."/>
            <person name="Abouelleil A."/>
            <person name="Alvarado L."/>
            <person name="Arachchi H.M."/>
            <person name="Berlin A."/>
            <person name="Chapman S.B."/>
            <person name="Gearin G."/>
            <person name="Goldberg J."/>
            <person name="Griggs A."/>
            <person name="Gujja S."/>
            <person name="Hansen M."/>
            <person name="Heiman D."/>
            <person name="Howarth C."/>
            <person name="Larimer J."/>
            <person name="Lui A."/>
            <person name="MacDonald P.J.P."/>
            <person name="McCowen C."/>
            <person name="Montmayeur A."/>
            <person name="Murphy C."/>
            <person name="Neiman D."/>
            <person name="Pearson M."/>
            <person name="Priest M."/>
            <person name="Roberts A."/>
            <person name="Saif S."/>
            <person name="Shea T."/>
            <person name="Sisk P."/>
            <person name="Stolte C."/>
            <person name="Sykes S."/>
            <person name="Wortman J."/>
            <person name="Nusbaum C."/>
            <person name="Birren B."/>
        </authorList>
    </citation>
    <scope>NUCLEOTIDE SEQUENCE [LARGE SCALE GENOMIC DNA]</scope>
    <source>
        <strain evidence="2 3">OT 569</strain>
    </source>
</reference>
<sequence length="230" mass="26335">MKYKHINNLSKSEIKLYEYLIRTDIKFMSMRDIALESKVSTATLSRLIHRLGYKSFKDFKYEYRKVTKKIESSYDFDEVIKCLESLDSDYYKSKLEEAASLLYEADMVVCYGIGNTRFVADYCARSLCSIGKLAISCQEPFNFKIIKKDSSGKRVNLVIFNAEDEVKIADMIMELKAIKDNSLIITITSSFTSTVNKLADLALSYSLLNNSQILNVTIVERLVSCLKNMS</sequence>
<dbReference type="PROSITE" id="PS51071">
    <property type="entry name" value="HTH_RPIR"/>
    <property type="match status" value="1"/>
</dbReference>
<dbReference type="GO" id="GO:1901135">
    <property type="term" value="P:carbohydrate derivative metabolic process"/>
    <property type="evidence" value="ECO:0007669"/>
    <property type="project" value="InterPro"/>
</dbReference>
<dbReference type="Gene3D" id="3.40.50.10490">
    <property type="entry name" value="Glucose-6-phosphate isomerase like protein, domain 1"/>
    <property type="match status" value="1"/>
</dbReference>